<dbReference type="AlphaFoldDB" id="A0A3P8A110"/>
<reference evidence="2 3" key="1">
    <citation type="submission" date="2018-11" db="EMBL/GenBank/DDBJ databases">
        <authorList>
            <consortium name="Pathogen Informatics"/>
        </authorList>
    </citation>
    <scope>NUCLEOTIDE SEQUENCE [LARGE SCALE GENOMIC DNA]</scope>
</reference>
<name>A0A3P8A110_HELPZ</name>
<evidence type="ECO:0000313" key="4">
    <source>
        <dbReference type="WBParaSite" id="HPBE_0001614101-mRNA-1"/>
    </source>
</evidence>
<protein>
    <submittedName>
        <fullName evidence="2 4">Uncharacterized protein</fullName>
    </submittedName>
</protein>
<reference evidence="4" key="2">
    <citation type="submission" date="2019-09" db="UniProtKB">
        <authorList>
            <consortium name="WormBaseParasite"/>
        </authorList>
    </citation>
    <scope>IDENTIFICATION</scope>
</reference>
<dbReference type="Proteomes" id="UP000050761">
    <property type="component" value="Unassembled WGS sequence"/>
</dbReference>
<dbReference type="WBParaSite" id="HPBE_0001614101-mRNA-1">
    <property type="protein sequence ID" value="HPBE_0001614101-mRNA-1"/>
    <property type="gene ID" value="HPBE_0001614101"/>
</dbReference>
<keyword evidence="1" id="KW-1133">Transmembrane helix</keyword>
<sequence length="224" mass="25074">MVHASRRAPELQNALQTIWEPPPTSAEDECVLTKIPPEAVGSIGVDQIEVLLVGEDYLKAPDSFKRRMESLESISPLTVRLVFHLFLYFEMSLHVVGFVVSSIFFIVFSRLRSIHTNLIIILDSFVLSFCVTSVWRVYYCLKLLILNIEPGDSALTLGTDMRDTCMYVGGLHMLLLAGERLVATIRSRTYENESHVPHICVTVCGMVGGFVTAYIEAALNNSEF</sequence>
<dbReference type="OrthoDB" id="5842058at2759"/>
<feature type="transmembrane region" description="Helical" evidence="1">
    <location>
        <begin position="120"/>
        <end position="146"/>
    </location>
</feature>
<feature type="transmembrane region" description="Helical" evidence="1">
    <location>
        <begin position="85"/>
        <end position="108"/>
    </location>
</feature>
<evidence type="ECO:0000313" key="2">
    <source>
        <dbReference type="EMBL" id="VDP05081.1"/>
    </source>
</evidence>
<keyword evidence="1" id="KW-0812">Transmembrane</keyword>
<proteinExistence type="predicted"/>
<gene>
    <name evidence="2" type="ORF">HPBE_LOCUS16146</name>
</gene>
<organism evidence="2">
    <name type="scientific">Heligmosomoides polygyrus</name>
    <name type="common">Parasitic roundworm</name>
    <dbReference type="NCBI Taxonomy" id="6339"/>
    <lineage>
        <taxon>Eukaryota</taxon>
        <taxon>Metazoa</taxon>
        <taxon>Ecdysozoa</taxon>
        <taxon>Nematoda</taxon>
        <taxon>Chromadorea</taxon>
        <taxon>Rhabditida</taxon>
        <taxon>Rhabditina</taxon>
        <taxon>Rhabditomorpha</taxon>
        <taxon>Strongyloidea</taxon>
        <taxon>Heligmosomidae</taxon>
        <taxon>Heligmosomoides</taxon>
    </lineage>
</organism>
<evidence type="ECO:0000256" key="1">
    <source>
        <dbReference type="SAM" id="Phobius"/>
    </source>
</evidence>
<dbReference type="EMBL" id="UZAH01029249">
    <property type="protein sequence ID" value="VDP05081.1"/>
    <property type="molecule type" value="Genomic_DNA"/>
</dbReference>
<keyword evidence="1" id="KW-0472">Membrane</keyword>
<evidence type="ECO:0000313" key="3">
    <source>
        <dbReference type="Proteomes" id="UP000050761"/>
    </source>
</evidence>
<feature type="transmembrane region" description="Helical" evidence="1">
    <location>
        <begin position="195"/>
        <end position="215"/>
    </location>
</feature>
<keyword evidence="3" id="KW-1185">Reference proteome</keyword>
<accession>A0A3P8A110</accession>